<protein>
    <recommendedName>
        <fullName evidence="3">Inorganic diphosphatase</fullName>
    </recommendedName>
</protein>
<organism evidence="1 2">
    <name type="scientific">Streptomyces blastmyceticus</name>
    <dbReference type="NCBI Taxonomy" id="68180"/>
    <lineage>
        <taxon>Bacteria</taxon>
        <taxon>Bacillati</taxon>
        <taxon>Actinomycetota</taxon>
        <taxon>Actinomycetes</taxon>
        <taxon>Kitasatosporales</taxon>
        <taxon>Streptomycetaceae</taxon>
        <taxon>Streptomyces</taxon>
    </lineage>
</organism>
<evidence type="ECO:0000313" key="2">
    <source>
        <dbReference type="Proteomes" id="UP001500063"/>
    </source>
</evidence>
<proteinExistence type="predicted"/>
<gene>
    <name evidence="1" type="ORF">GCM10010319_05390</name>
</gene>
<accession>A0ABP3G418</accession>
<comment type="caution">
    <text evidence="1">The sequence shown here is derived from an EMBL/GenBank/DDBJ whole genome shotgun (WGS) entry which is preliminary data.</text>
</comment>
<evidence type="ECO:0000313" key="1">
    <source>
        <dbReference type="EMBL" id="GAA0332362.1"/>
    </source>
</evidence>
<dbReference type="RefSeq" id="WP_344115629.1">
    <property type="nucleotide sequence ID" value="NZ_BAAABW010000002.1"/>
</dbReference>
<dbReference type="Gene3D" id="3.90.80.10">
    <property type="entry name" value="Inorganic pyrophosphatase"/>
    <property type="match status" value="1"/>
</dbReference>
<dbReference type="EMBL" id="BAAABW010000002">
    <property type="protein sequence ID" value="GAA0332362.1"/>
    <property type="molecule type" value="Genomic_DNA"/>
</dbReference>
<name>A0ABP3G418_9ACTN</name>
<dbReference type="InterPro" id="IPR036649">
    <property type="entry name" value="Pyrophosphatase_sf"/>
</dbReference>
<keyword evidence="2" id="KW-1185">Reference proteome</keyword>
<evidence type="ECO:0008006" key="3">
    <source>
        <dbReference type="Google" id="ProtNLM"/>
    </source>
</evidence>
<sequence>MPGTSWAAARGVEFWRKLDAFTQEAELRIDRPKATSHPRFPQYVYPVDYGYLDGTQGGDGEGIDVWRGTGDPHVVGVVATLDPFKRNAEIKILFGCLPEEIKSIEDFYEGQPQSALLVLRPGMTLPPGTGGNGQAR</sequence>
<reference evidence="2" key="1">
    <citation type="journal article" date="2019" name="Int. J. Syst. Evol. Microbiol.">
        <title>The Global Catalogue of Microorganisms (GCM) 10K type strain sequencing project: providing services to taxonomists for standard genome sequencing and annotation.</title>
        <authorList>
            <consortium name="The Broad Institute Genomics Platform"/>
            <consortium name="The Broad Institute Genome Sequencing Center for Infectious Disease"/>
            <person name="Wu L."/>
            <person name="Ma J."/>
        </authorList>
    </citation>
    <scope>NUCLEOTIDE SEQUENCE [LARGE SCALE GENOMIC DNA]</scope>
    <source>
        <strain evidence="2">JCM 4565</strain>
    </source>
</reference>
<dbReference type="Proteomes" id="UP001500063">
    <property type="component" value="Unassembled WGS sequence"/>
</dbReference>
<dbReference type="SUPFAM" id="SSF50324">
    <property type="entry name" value="Inorganic pyrophosphatase"/>
    <property type="match status" value="1"/>
</dbReference>